<dbReference type="InterPro" id="IPR016035">
    <property type="entry name" value="Acyl_Trfase/lysoPLipase"/>
</dbReference>
<evidence type="ECO:0000259" key="4">
    <source>
        <dbReference type="PROSITE" id="PS51210"/>
    </source>
</evidence>
<keyword evidence="1 3" id="KW-0378">Hydrolase</keyword>
<reference evidence="6" key="1">
    <citation type="submission" date="2011-10" db="EMBL/GenBank/DDBJ databases">
        <authorList>
            <consortium name="Soft-shell Turtle Genome Consortium"/>
        </authorList>
    </citation>
    <scope>NUCLEOTIDE SEQUENCE [LARGE SCALE GENOMIC DNA]</scope>
    <source>
        <strain evidence="6">Daiwa-1</strain>
    </source>
</reference>
<dbReference type="GO" id="GO:0047498">
    <property type="term" value="F:calcium-dependent phospholipase A2 activity"/>
    <property type="evidence" value="ECO:0007669"/>
    <property type="project" value="TreeGrafter"/>
</dbReference>
<proteinExistence type="predicted"/>
<evidence type="ECO:0000256" key="3">
    <source>
        <dbReference type="PROSITE-ProRule" id="PRU00555"/>
    </source>
</evidence>
<accession>K7F8V1</accession>
<dbReference type="HOGENOM" id="CLU_011663_2_0_1"/>
<keyword evidence="3" id="KW-0442">Lipid degradation</keyword>
<dbReference type="InterPro" id="IPR002642">
    <property type="entry name" value="LysoPLipase_cat_dom"/>
</dbReference>
<dbReference type="Ensembl" id="ENSPSIT00000004486.1">
    <property type="protein sequence ID" value="ENSPSIP00000004461.1"/>
    <property type="gene ID" value="ENSPSIG00000004180.1"/>
</dbReference>
<dbReference type="eggNOG" id="KOG1325">
    <property type="taxonomic scope" value="Eukaryota"/>
</dbReference>
<dbReference type="AlphaFoldDB" id="K7F8V1"/>
<dbReference type="GeneTree" id="ENSGT01030000234606"/>
<protein>
    <recommendedName>
        <fullName evidence="4">PLA2c domain-containing protein</fullName>
    </recommendedName>
</protein>
<dbReference type="EMBL" id="AGCU01025702">
    <property type="status" value="NOT_ANNOTATED_CDS"/>
    <property type="molecule type" value="Genomic_DNA"/>
</dbReference>
<sequence>IQCSFSLKLLQKQTGDDGSVRFSPELSEGEKEATRSRKVKVLECLNKLGISCDEKTMPNIAVLGSGGGLRATIALLGTLAEMKKQGLLDAVMYLCGVSGSTWCISTLYNGKDWAKNIETLEEKLCNDLCWTPVDIQKQLDWVTKAADGEVFSLTDVWEAFVVKNILKLNRGKKLSEHKAAASNGMNPYPIYAAVEQNTFEKENTCPGTWFEFTPHECGFPGLDVFVSTKYFGSKFQGGKLTEPKEEKHMSYLQSLWGSALGSMQENKHYLMGTEISAKGRCIFLKRPCALLSQKRWSLGPLLAGKVMSFFEISSSDPTSPILSSPQQRNIGDHTDEQLHNKAMSSLQSYFQKSSTTSKEQIPPHISTHMCSASVATTIVLPSPGFVTRRTNFIEKLKTCYDNWTWGITNNFLYQTGNVHADGLDKREVFNLIDAGVANNCAYPLVLRPARRVGLILSFDFCIDGSFETLKRASKYCEENQIPFPPIDPEVMKDLANPSSCYIFEGKGTPTVMHFPLFNTKNCPGPQEITKTRITFPTLRMSYTRQEMEELLNKAKMNVAENKDKILEQIQKIVSSPTRGF</sequence>
<reference evidence="5" key="3">
    <citation type="submission" date="2025-08" db="UniProtKB">
        <authorList>
            <consortium name="Ensembl"/>
        </authorList>
    </citation>
    <scope>IDENTIFICATION</scope>
</reference>
<dbReference type="PANTHER" id="PTHR10728:SF39">
    <property type="entry name" value="CYTOSOLIC PHOSPHOLIPASE A2 GAMMA"/>
    <property type="match status" value="1"/>
</dbReference>
<feature type="domain" description="PLA2c" evidence="4">
    <location>
        <begin position="12"/>
        <end position="580"/>
    </location>
</feature>
<name>K7F8V1_PELSI</name>
<dbReference type="GO" id="GO:0005829">
    <property type="term" value="C:cytosol"/>
    <property type="evidence" value="ECO:0007669"/>
    <property type="project" value="TreeGrafter"/>
</dbReference>
<dbReference type="PROSITE" id="PS51210">
    <property type="entry name" value="PLA2C"/>
    <property type="match status" value="1"/>
</dbReference>
<evidence type="ECO:0000313" key="6">
    <source>
        <dbReference type="Proteomes" id="UP000007267"/>
    </source>
</evidence>
<dbReference type="OMA" id="THIQICA"/>
<dbReference type="GO" id="GO:0046475">
    <property type="term" value="P:glycerophospholipid catabolic process"/>
    <property type="evidence" value="ECO:0007669"/>
    <property type="project" value="TreeGrafter"/>
</dbReference>
<dbReference type="GO" id="GO:0005654">
    <property type="term" value="C:nucleoplasm"/>
    <property type="evidence" value="ECO:0007669"/>
    <property type="project" value="TreeGrafter"/>
</dbReference>
<keyword evidence="6" id="KW-1185">Reference proteome</keyword>
<evidence type="ECO:0000313" key="5">
    <source>
        <dbReference type="Ensembl" id="ENSPSIP00000004461.1"/>
    </source>
</evidence>
<dbReference type="SMART" id="SM00022">
    <property type="entry name" value="PLAc"/>
    <property type="match status" value="1"/>
</dbReference>
<dbReference type="EMBL" id="AGCU01025701">
    <property type="status" value="NOT_ANNOTATED_CDS"/>
    <property type="molecule type" value="Genomic_DNA"/>
</dbReference>
<dbReference type="EMBL" id="AGCU01025703">
    <property type="status" value="NOT_ANNOTATED_CDS"/>
    <property type="molecule type" value="Genomic_DNA"/>
</dbReference>
<dbReference type="GO" id="GO:0005544">
    <property type="term" value="F:calcium-dependent phospholipid binding"/>
    <property type="evidence" value="ECO:0007669"/>
    <property type="project" value="TreeGrafter"/>
</dbReference>
<reference evidence="6" key="2">
    <citation type="journal article" date="2013" name="Nat. Genet.">
        <title>The draft genomes of soft-shell turtle and green sea turtle yield insights into the development and evolution of the turtle-specific body plan.</title>
        <authorList>
            <person name="Wang Z."/>
            <person name="Pascual-Anaya J."/>
            <person name="Zadissa A."/>
            <person name="Li W."/>
            <person name="Niimura Y."/>
            <person name="Huang Z."/>
            <person name="Li C."/>
            <person name="White S."/>
            <person name="Xiong Z."/>
            <person name="Fang D."/>
            <person name="Wang B."/>
            <person name="Ming Y."/>
            <person name="Chen Y."/>
            <person name="Zheng Y."/>
            <person name="Kuraku S."/>
            <person name="Pignatelli M."/>
            <person name="Herrero J."/>
            <person name="Beal K."/>
            <person name="Nozawa M."/>
            <person name="Li Q."/>
            <person name="Wang J."/>
            <person name="Zhang H."/>
            <person name="Yu L."/>
            <person name="Shigenobu S."/>
            <person name="Wang J."/>
            <person name="Liu J."/>
            <person name="Flicek P."/>
            <person name="Searle S."/>
            <person name="Wang J."/>
            <person name="Kuratani S."/>
            <person name="Yin Y."/>
            <person name="Aken B."/>
            <person name="Zhang G."/>
            <person name="Irie N."/>
        </authorList>
    </citation>
    <scope>NUCLEOTIDE SEQUENCE [LARGE SCALE GENOMIC DNA]</scope>
    <source>
        <strain evidence="6">Daiwa-1</strain>
    </source>
</reference>
<dbReference type="GO" id="GO:0005509">
    <property type="term" value="F:calcium ion binding"/>
    <property type="evidence" value="ECO:0007669"/>
    <property type="project" value="TreeGrafter"/>
</dbReference>
<keyword evidence="2 3" id="KW-0443">Lipid metabolism</keyword>
<dbReference type="PANTHER" id="PTHR10728">
    <property type="entry name" value="CYTOSOLIC PHOSPHOLIPASE A2"/>
    <property type="match status" value="1"/>
</dbReference>
<dbReference type="EMBL" id="AGCU01025704">
    <property type="status" value="NOT_ANNOTATED_CDS"/>
    <property type="molecule type" value="Genomic_DNA"/>
</dbReference>
<organism evidence="5 6">
    <name type="scientific">Pelodiscus sinensis</name>
    <name type="common">Chinese softshell turtle</name>
    <name type="synonym">Trionyx sinensis</name>
    <dbReference type="NCBI Taxonomy" id="13735"/>
    <lineage>
        <taxon>Eukaryota</taxon>
        <taxon>Metazoa</taxon>
        <taxon>Chordata</taxon>
        <taxon>Craniata</taxon>
        <taxon>Vertebrata</taxon>
        <taxon>Euteleostomi</taxon>
        <taxon>Archelosauria</taxon>
        <taxon>Testudinata</taxon>
        <taxon>Testudines</taxon>
        <taxon>Cryptodira</taxon>
        <taxon>Trionychia</taxon>
        <taxon>Trionychidae</taxon>
        <taxon>Pelodiscus</taxon>
    </lineage>
</organism>
<dbReference type="Pfam" id="PF01735">
    <property type="entry name" value="PLA2_B"/>
    <property type="match status" value="1"/>
</dbReference>
<dbReference type="SUPFAM" id="SSF52151">
    <property type="entry name" value="FabD/lysophospholipase-like"/>
    <property type="match status" value="2"/>
</dbReference>
<dbReference type="GO" id="GO:0005635">
    <property type="term" value="C:nuclear envelope"/>
    <property type="evidence" value="ECO:0007669"/>
    <property type="project" value="TreeGrafter"/>
</dbReference>
<evidence type="ECO:0000256" key="1">
    <source>
        <dbReference type="ARBA" id="ARBA00022801"/>
    </source>
</evidence>
<dbReference type="Proteomes" id="UP000007267">
    <property type="component" value="Unassembled WGS sequence"/>
</dbReference>
<reference evidence="5" key="4">
    <citation type="submission" date="2025-09" db="UniProtKB">
        <authorList>
            <consortium name="Ensembl"/>
        </authorList>
    </citation>
    <scope>IDENTIFICATION</scope>
</reference>
<dbReference type="Gene3D" id="3.40.1090.10">
    <property type="entry name" value="Cytosolic phospholipase A2 catalytic domain"/>
    <property type="match status" value="1"/>
</dbReference>
<dbReference type="EMBL" id="AGCU01025705">
    <property type="status" value="NOT_ANNOTATED_CDS"/>
    <property type="molecule type" value="Genomic_DNA"/>
</dbReference>
<evidence type="ECO:0000256" key="2">
    <source>
        <dbReference type="ARBA" id="ARBA00023098"/>
    </source>
</evidence>